<dbReference type="InterPro" id="IPR018955">
    <property type="entry name" value="BCDHK/PDK_N"/>
</dbReference>
<evidence type="ECO:0000259" key="11">
    <source>
        <dbReference type="PROSITE" id="PS50109"/>
    </source>
</evidence>
<dbReference type="SUPFAM" id="SSF69012">
    <property type="entry name" value="alpha-ketoacid dehydrogenase kinase, N-terminal domain"/>
    <property type="match status" value="2"/>
</dbReference>
<keyword evidence="4 10" id="KW-0547">Nucleotide-binding</keyword>
<dbReference type="Pfam" id="PF10436">
    <property type="entry name" value="BCDHK_Adom3"/>
    <property type="match status" value="1"/>
</dbReference>
<dbReference type="InterPro" id="IPR003594">
    <property type="entry name" value="HATPase_dom"/>
</dbReference>
<dbReference type="GO" id="GO:0010906">
    <property type="term" value="P:regulation of glucose metabolic process"/>
    <property type="evidence" value="ECO:0007669"/>
    <property type="project" value="TreeGrafter"/>
</dbReference>
<dbReference type="EC" id="2.7.11.-" evidence="10"/>
<dbReference type="SUPFAM" id="SSF55874">
    <property type="entry name" value="ATPase domain of HSP90 chaperone/DNA topoisomerase II/histidine kinase"/>
    <property type="match status" value="2"/>
</dbReference>
<dbReference type="GO" id="GO:0016579">
    <property type="term" value="P:protein deubiquitination"/>
    <property type="evidence" value="ECO:0007669"/>
    <property type="project" value="InterPro"/>
</dbReference>
<dbReference type="PROSITE" id="PS00972">
    <property type="entry name" value="USP_1"/>
    <property type="match status" value="1"/>
</dbReference>
<dbReference type="GO" id="GO:0004740">
    <property type="term" value="F:pyruvate dehydrogenase (acetyl-transferring) kinase activity"/>
    <property type="evidence" value="ECO:0007669"/>
    <property type="project" value="UniProtKB-EC"/>
</dbReference>
<dbReference type="InterPro" id="IPR005467">
    <property type="entry name" value="His_kinase_dom"/>
</dbReference>
<evidence type="ECO:0000256" key="3">
    <source>
        <dbReference type="ARBA" id="ARBA00022679"/>
    </source>
</evidence>
<dbReference type="WBParaSite" id="Minc3s00473g12932">
    <property type="protein sequence ID" value="Minc3s00473g12932"/>
    <property type="gene ID" value="Minc3s00473g12932"/>
</dbReference>
<dbReference type="InterPro" id="IPR039028">
    <property type="entry name" value="BCKD/PDK"/>
</dbReference>
<dbReference type="PROSITE" id="PS50109">
    <property type="entry name" value="HIS_KIN"/>
    <property type="match status" value="2"/>
</dbReference>
<comment type="subcellular location">
    <subcellularLocation>
        <location evidence="1 10">Mitochondrion matrix</location>
    </subcellularLocation>
</comment>
<protein>
    <recommendedName>
        <fullName evidence="10">Protein-serine/threonine kinase</fullName>
        <ecNumber evidence="10">2.7.11.-</ecNumber>
    </recommendedName>
</protein>
<keyword evidence="3 10" id="KW-0808">Transferase</keyword>
<sequence length="767" mass="86579">MRFTRKYFSSIFGTAICNKLEQYSQYRPSSLTIQQYLDFGLHGTAKTSFSFLKTELLVRLANIMKEIELLPPSLLNTSSARQVSEWYRRSFQELLCFESSKGDDQDIFKFNDQLQIILKRHSNVVQTMAEGLIELKSSGGVDIGSEQSIQYFLDRFYLNRISIRMLQYQHLVVFGSVLPESPNHVGCIDPVCDVTSVVQDAYENARFLCDRYYLNAPQLELDFLNALSPGKKLSVVIVPSHLYHIMFELFKNAMRATVEHVGMDEDLPPIKVRVVRGNEDLSIKLSDKGGGVPRSIISRLFDYMYSTAPPPPRDGSQAPLAGYGYGLPLSRLYARYFHGDMFLVSMEGYGTDATTSSQLEKDLGADQALANEHFYGLVNFGNTCYANSVIQALYFCKPFREKILAYRQSHKKSGIQKENLLTCLADLFSNISSQKRRVGTIAPKRFVTKLKRENELFDNFMQQDAHEFFNFLLNAISEVLAEEKGKSTQMEILTMAEGLIELKSSGGVDIGSEQSIQYFLDRFYLNRISIRMLQYQHLVVFGSVLPESPNHVGCIDPVCDVTSVVQDAYENARFLCDRYYLNAPQLELDCLNALSPGKKLSVVIVPSHLYHIMFELFKNAMRATVEHIGMDEDLPPIKVRVVRGNEDLSIKLSDKGGGVPRSIISRLFDYMYSTAPPPPRDGSQAPLAGYGYGLPLSRLYARYFHGDMFLVSMEGYGTDACVYLKAVSVEAQEVLPIFSASSKQQLTRGPLIGDWTGTTHHHFGPRL</sequence>
<dbReference type="GO" id="GO:0004843">
    <property type="term" value="F:cysteine-type deubiquitinase activity"/>
    <property type="evidence" value="ECO:0007669"/>
    <property type="project" value="InterPro"/>
</dbReference>
<dbReference type="Gene3D" id="1.20.140.20">
    <property type="entry name" value="Alpha-ketoacid/pyruvate dehydrogenase kinase, N-terminal domain"/>
    <property type="match status" value="1"/>
</dbReference>
<organism evidence="13 14">
    <name type="scientific">Meloidogyne incognita</name>
    <name type="common">Southern root-knot nematode worm</name>
    <name type="synonym">Oxyuris incognita</name>
    <dbReference type="NCBI Taxonomy" id="6306"/>
    <lineage>
        <taxon>Eukaryota</taxon>
        <taxon>Metazoa</taxon>
        <taxon>Ecdysozoa</taxon>
        <taxon>Nematoda</taxon>
        <taxon>Chromadorea</taxon>
        <taxon>Rhabditida</taxon>
        <taxon>Tylenchina</taxon>
        <taxon>Tylenchomorpha</taxon>
        <taxon>Tylenchoidea</taxon>
        <taxon>Meloidogynidae</taxon>
        <taxon>Meloidogyninae</taxon>
        <taxon>Meloidogyne</taxon>
        <taxon>Meloidogyne incognita group</taxon>
    </lineage>
</organism>
<evidence type="ECO:0000256" key="6">
    <source>
        <dbReference type="ARBA" id="ARBA00022840"/>
    </source>
</evidence>
<dbReference type="PROSITE" id="PS50235">
    <property type="entry name" value="USP_3"/>
    <property type="match status" value="1"/>
</dbReference>
<feature type="domain" description="Histidine kinase" evidence="11">
    <location>
        <begin position="606"/>
        <end position="728"/>
    </location>
</feature>
<dbReference type="FunFam" id="3.30.565.10:FF:000007">
    <property type="entry name" value="Mitochondrial pyruvate dehydrogenase kinase isoform 2"/>
    <property type="match status" value="2"/>
</dbReference>
<keyword evidence="7" id="KW-0809">Transit peptide</keyword>
<dbReference type="InterPro" id="IPR038765">
    <property type="entry name" value="Papain-like_cys_pep_sf"/>
</dbReference>
<dbReference type="SMART" id="SM00387">
    <property type="entry name" value="HATPase_c"/>
    <property type="match status" value="2"/>
</dbReference>
<dbReference type="InterPro" id="IPR028889">
    <property type="entry name" value="USP"/>
</dbReference>
<dbReference type="Pfam" id="PF02518">
    <property type="entry name" value="HATPase_c"/>
    <property type="match status" value="2"/>
</dbReference>
<name>A0A914LJP9_MELIC</name>
<comment type="catalytic activity">
    <reaction evidence="9">
        <text>L-seryl-[pyruvate dehydrogenase E1 alpha subunit] + ATP = O-phospho-L-seryl-[pyruvate dehydrogenase E1 alpha subunit] + ADP + H(+)</text>
        <dbReference type="Rhea" id="RHEA:23052"/>
        <dbReference type="Rhea" id="RHEA-COMP:13689"/>
        <dbReference type="Rhea" id="RHEA-COMP:13690"/>
        <dbReference type="ChEBI" id="CHEBI:15378"/>
        <dbReference type="ChEBI" id="CHEBI:29999"/>
        <dbReference type="ChEBI" id="CHEBI:30616"/>
        <dbReference type="ChEBI" id="CHEBI:83421"/>
        <dbReference type="ChEBI" id="CHEBI:456216"/>
        <dbReference type="EC" id="2.7.11.2"/>
    </reaction>
</comment>
<dbReference type="InterPro" id="IPR036784">
    <property type="entry name" value="AK/P_DHK_N_sf"/>
</dbReference>
<dbReference type="Gene3D" id="3.30.565.10">
    <property type="entry name" value="Histidine kinase-like ATPase, C-terminal domain"/>
    <property type="match status" value="2"/>
</dbReference>
<feature type="domain" description="USP" evidence="12">
    <location>
        <begin position="375"/>
        <end position="767"/>
    </location>
</feature>
<dbReference type="PANTHER" id="PTHR11947">
    <property type="entry name" value="PYRUVATE DEHYDROGENASE KINASE"/>
    <property type="match status" value="1"/>
</dbReference>
<evidence type="ECO:0000313" key="14">
    <source>
        <dbReference type="WBParaSite" id="Minc3s00473g12932"/>
    </source>
</evidence>
<dbReference type="Pfam" id="PF00443">
    <property type="entry name" value="UCH"/>
    <property type="match status" value="1"/>
</dbReference>
<keyword evidence="8 10" id="KW-0496">Mitochondrion</keyword>
<dbReference type="InterPro" id="IPR001394">
    <property type="entry name" value="Peptidase_C19_UCH"/>
</dbReference>
<reference evidence="14" key="1">
    <citation type="submission" date="2022-11" db="UniProtKB">
        <authorList>
            <consortium name="WormBaseParasite"/>
        </authorList>
    </citation>
    <scope>IDENTIFICATION</scope>
</reference>
<keyword evidence="13" id="KW-1185">Reference proteome</keyword>
<dbReference type="CDD" id="cd16929">
    <property type="entry name" value="HATPase_PDK-like"/>
    <property type="match status" value="2"/>
</dbReference>
<dbReference type="SUPFAM" id="SSF54001">
    <property type="entry name" value="Cysteine proteinases"/>
    <property type="match status" value="1"/>
</dbReference>
<dbReference type="InterPro" id="IPR018200">
    <property type="entry name" value="USP_CS"/>
</dbReference>
<dbReference type="GO" id="GO:0005759">
    <property type="term" value="C:mitochondrial matrix"/>
    <property type="evidence" value="ECO:0007669"/>
    <property type="project" value="UniProtKB-SubCell"/>
</dbReference>
<evidence type="ECO:0000256" key="4">
    <source>
        <dbReference type="ARBA" id="ARBA00022741"/>
    </source>
</evidence>
<accession>A0A914LJP9</accession>
<evidence type="ECO:0000256" key="2">
    <source>
        <dbReference type="ARBA" id="ARBA00006155"/>
    </source>
</evidence>
<evidence type="ECO:0000256" key="9">
    <source>
        <dbReference type="ARBA" id="ARBA00048201"/>
    </source>
</evidence>
<evidence type="ECO:0000256" key="7">
    <source>
        <dbReference type="ARBA" id="ARBA00022946"/>
    </source>
</evidence>
<comment type="similarity">
    <text evidence="2 10">Belongs to the PDK/BCKDK protein kinase family.</text>
</comment>
<keyword evidence="6 10" id="KW-0067">ATP-binding</keyword>
<evidence type="ECO:0000259" key="12">
    <source>
        <dbReference type="PROSITE" id="PS50235"/>
    </source>
</evidence>
<evidence type="ECO:0000256" key="5">
    <source>
        <dbReference type="ARBA" id="ARBA00022777"/>
    </source>
</evidence>
<evidence type="ECO:0000256" key="10">
    <source>
        <dbReference type="RuleBase" id="RU366032"/>
    </source>
</evidence>
<dbReference type="AlphaFoldDB" id="A0A914LJP9"/>
<dbReference type="InterPro" id="IPR036890">
    <property type="entry name" value="HATPase_C_sf"/>
</dbReference>
<evidence type="ECO:0000256" key="1">
    <source>
        <dbReference type="ARBA" id="ARBA00004305"/>
    </source>
</evidence>
<dbReference type="Gene3D" id="3.90.70.10">
    <property type="entry name" value="Cysteine proteinases"/>
    <property type="match status" value="1"/>
</dbReference>
<dbReference type="GO" id="GO:0005524">
    <property type="term" value="F:ATP binding"/>
    <property type="evidence" value="ECO:0007669"/>
    <property type="project" value="UniProtKB-UniRule"/>
</dbReference>
<feature type="domain" description="Histidine kinase" evidence="11">
    <location>
        <begin position="239"/>
        <end position="361"/>
    </location>
</feature>
<evidence type="ECO:0000256" key="8">
    <source>
        <dbReference type="ARBA" id="ARBA00023128"/>
    </source>
</evidence>
<dbReference type="Proteomes" id="UP000887563">
    <property type="component" value="Unplaced"/>
</dbReference>
<keyword evidence="5 10" id="KW-0418">Kinase</keyword>
<evidence type="ECO:0000313" key="13">
    <source>
        <dbReference type="Proteomes" id="UP000887563"/>
    </source>
</evidence>
<dbReference type="PANTHER" id="PTHR11947:SF3">
    <property type="entry name" value="[PYRUVATE DEHYDROGENASE (ACETYL-TRANSFERRING)] KINASE, MITOCHONDRIAL"/>
    <property type="match status" value="1"/>
</dbReference>
<proteinExistence type="inferred from homology"/>